<feature type="region of interest" description="Disordered" evidence="1">
    <location>
        <begin position="72"/>
        <end position="116"/>
    </location>
</feature>
<comment type="caution">
    <text evidence="2">The sequence shown here is derived from an EMBL/GenBank/DDBJ whole genome shotgun (WGS) entry which is preliminary data.</text>
</comment>
<organism evidence="2 3">
    <name type="scientific">Blattamonas nauphoetae</name>
    <dbReference type="NCBI Taxonomy" id="2049346"/>
    <lineage>
        <taxon>Eukaryota</taxon>
        <taxon>Metamonada</taxon>
        <taxon>Preaxostyla</taxon>
        <taxon>Oxymonadida</taxon>
        <taxon>Blattamonas</taxon>
    </lineage>
</organism>
<dbReference type="EMBL" id="JARBJD010000047">
    <property type="protein sequence ID" value="KAK2957308.1"/>
    <property type="molecule type" value="Genomic_DNA"/>
</dbReference>
<gene>
    <name evidence="2" type="ORF">BLNAU_7686</name>
</gene>
<evidence type="ECO:0000313" key="2">
    <source>
        <dbReference type="EMBL" id="KAK2957308.1"/>
    </source>
</evidence>
<accession>A0ABQ9Y0R7</accession>
<sequence length="282" mass="31881">MERPTDVVKIRTGLDHFRPTTAHAYAHSPNSQLPSFYHRIYAPRRYHTDPNHFLADPLFLNTIALDATDPVAPSTTKPGHQQLSECRDSTMGWPTETMTQTDDSSSPSRSTAPLHPPLNDELLQTIICQVVERLQAVPSQPPSQPLPQSSDLQMLQPDPREIAQQVPIMPLIVVLPEPLTIEINLISNVIVARVNNLQIPHPIHPVNQYLPTRLTQAHHPHRTADLDVEEDVLESKDITDINTPERIVIDTDLVLVRRMLFRCRQKEALIHVEGRKNYARGS</sequence>
<protein>
    <submittedName>
        <fullName evidence="2">Uncharacterized protein</fullName>
    </submittedName>
</protein>
<name>A0ABQ9Y0R7_9EUKA</name>
<reference evidence="2 3" key="1">
    <citation type="journal article" date="2022" name="bioRxiv">
        <title>Genomics of Preaxostyla Flagellates Illuminates Evolutionary Transitions and the Path Towards Mitochondrial Loss.</title>
        <authorList>
            <person name="Novak L.V.F."/>
            <person name="Treitli S.C."/>
            <person name="Pyrih J."/>
            <person name="Halakuc P."/>
            <person name="Pipaliya S.V."/>
            <person name="Vacek V."/>
            <person name="Brzon O."/>
            <person name="Soukal P."/>
            <person name="Eme L."/>
            <person name="Dacks J.B."/>
            <person name="Karnkowska A."/>
            <person name="Elias M."/>
            <person name="Hampl V."/>
        </authorList>
    </citation>
    <scope>NUCLEOTIDE SEQUENCE [LARGE SCALE GENOMIC DNA]</scope>
    <source>
        <strain evidence="2">NAU3</strain>
        <tissue evidence="2">Gut</tissue>
    </source>
</reference>
<feature type="compositionally biased region" description="Polar residues" evidence="1">
    <location>
        <begin position="73"/>
        <end position="84"/>
    </location>
</feature>
<proteinExistence type="predicted"/>
<evidence type="ECO:0000313" key="3">
    <source>
        <dbReference type="Proteomes" id="UP001281761"/>
    </source>
</evidence>
<dbReference type="Proteomes" id="UP001281761">
    <property type="component" value="Unassembled WGS sequence"/>
</dbReference>
<feature type="compositionally biased region" description="Polar residues" evidence="1">
    <location>
        <begin position="96"/>
        <end position="111"/>
    </location>
</feature>
<keyword evidence="3" id="KW-1185">Reference proteome</keyword>
<evidence type="ECO:0000256" key="1">
    <source>
        <dbReference type="SAM" id="MobiDB-lite"/>
    </source>
</evidence>